<dbReference type="GO" id="GO:0005886">
    <property type="term" value="C:plasma membrane"/>
    <property type="evidence" value="ECO:0007669"/>
    <property type="project" value="TreeGrafter"/>
</dbReference>
<dbReference type="Pfam" id="PF00571">
    <property type="entry name" value="CBS"/>
    <property type="match status" value="2"/>
</dbReference>
<comment type="caution">
    <text evidence="13">The sequence shown here is derived from an EMBL/GenBank/DDBJ whole genome shotgun (WGS) entry which is preliminary data.</text>
</comment>
<keyword evidence="3 9" id="KW-0812">Transmembrane</keyword>
<feature type="transmembrane region" description="Helical" evidence="10">
    <location>
        <begin position="92"/>
        <end position="111"/>
    </location>
</feature>
<dbReference type="AlphaFoldDB" id="A0A084JC67"/>
<keyword evidence="6 8" id="KW-0129">CBS domain</keyword>
<dbReference type="InterPro" id="IPR036318">
    <property type="entry name" value="FAD-bd_PCMH-like_sf"/>
</dbReference>
<feature type="transmembrane region" description="Helical" evidence="10">
    <location>
        <begin position="131"/>
        <end position="156"/>
    </location>
</feature>
<dbReference type="PANTHER" id="PTHR22777:SF17">
    <property type="entry name" value="UPF0053 PROTEIN SLL0260"/>
    <property type="match status" value="1"/>
</dbReference>
<dbReference type="InterPro" id="IPR005170">
    <property type="entry name" value="Transptr-assoc_dom"/>
</dbReference>
<sequence>MSSIIYIQIIGLIILIMLSSFFSASETALMSISKIRVRHMVEENIKGANRVKELTDNPSSLLASILVGNNIVNIASSSLATVLAINLIGSRGVAISTIIMTIIVLIFGEITPKTLASQNSEQVSLRVASPIFIVSKIFKPIVIITTTISSFFIKLLGGKSDSNKPFITEDELKTIVDVSEEEGILMSEEKDMIHNVFQFGDLYAKDVMVQRVDIIALDIEESLDKIISVIKEEGFSRIPIYSDTIDNIVGILNVKDIIFMEYTKDFSLKNYMREITYTYEFRKVTELFKDMNKNRQHMVVVLDEYGGTVGIVTIEDLIEEIVGDISDEYDDEEPEIYVVKEDEYIVGGSVRIEDINELIGTKIESEEFDSIGGFIIGLLGRFPNINEEINYSNYRFIIEDIDRNRIKKIRIYT</sequence>
<evidence type="ECO:0000256" key="2">
    <source>
        <dbReference type="ARBA" id="ARBA00006337"/>
    </source>
</evidence>
<evidence type="ECO:0000256" key="6">
    <source>
        <dbReference type="ARBA" id="ARBA00023122"/>
    </source>
</evidence>
<dbReference type="InterPro" id="IPR044751">
    <property type="entry name" value="Ion_transp-like_CBS"/>
</dbReference>
<dbReference type="SUPFAM" id="SSF54631">
    <property type="entry name" value="CBS-domain pair"/>
    <property type="match status" value="1"/>
</dbReference>
<feature type="transmembrane region" description="Helical" evidence="10">
    <location>
        <begin position="5"/>
        <end position="24"/>
    </location>
</feature>
<evidence type="ECO:0000259" key="11">
    <source>
        <dbReference type="PROSITE" id="PS51371"/>
    </source>
</evidence>
<evidence type="ECO:0000256" key="1">
    <source>
        <dbReference type="ARBA" id="ARBA00004141"/>
    </source>
</evidence>
<dbReference type="RefSeq" id="WP_035132543.1">
    <property type="nucleotide sequence ID" value="NZ_JPMD01000021.1"/>
</dbReference>
<organism evidence="13 14">
    <name type="scientific">Clostridium sulfidigenes</name>
    <dbReference type="NCBI Taxonomy" id="318464"/>
    <lineage>
        <taxon>Bacteria</taxon>
        <taxon>Bacillati</taxon>
        <taxon>Bacillota</taxon>
        <taxon>Clostridia</taxon>
        <taxon>Eubacteriales</taxon>
        <taxon>Clostridiaceae</taxon>
        <taxon>Clostridium</taxon>
    </lineage>
</organism>
<dbReference type="SUPFAM" id="SSF56176">
    <property type="entry name" value="FAD-binding/transporter-associated domain-like"/>
    <property type="match status" value="1"/>
</dbReference>
<dbReference type="SMART" id="SM01091">
    <property type="entry name" value="CorC_HlyC"/>
    <property type="match status" value="1"/>
</dbReference>
<evidence type="ECO:0000313" key="14">
    <source>
        <dbReference type="Proteomes" id="UP000028542"/>
    </source>
</evidence>
<dbReference type="InterPro" id="IPR016169">
    <property type="entry name" value="FAD-bd_PCMH_sub2"/>
</dbReference>
<dbReference type="InterPro" id="IPR046342">
    <property type="entry name" value="CBS_dom_sf"/>
</dbReference>
<reference evidence="13 14" key="1">
    <citation type="submission" date="2014-07" db="EMBL/GenBank/DDBJ databases">
        <title>Draft genome of Clostridium sulfidigenes 113A isolated from sediments associated with methane hydrate from Krishna Godavari basin.</title>
        <authorList>
            <person name="Honkalas V.S."/>
            <person name="Dabir A.P."/>
            <person name="Arora P."/>
            <person name="Dhakephalkar P.K."/>
        </authorList>
    </citation>
    <scope>NUCLEOTIDE SEQUENCE [LARGE SCALE GENOMIC DNA]</scope>
    <source>
        <strain evidence="13 14">113A</strain>
    </source>
</reference>
<evidence type="ECO:0000256" key="4">
    <source>
        <dbReference type="ARBA" id="ARBA00022737"/>
    </source>
</evidence>
<feature type="domain" description="CNNM transmembrane" evidence="12">
    <location>
        <begin position="1"/>
        <end position="189"/>
    </location>
</feature>
<dbReference type="GO" id="GO:0050660">
    <property type="term" value="F:flavin adenine dinucleotide binding"/>
    <property type="evidence" value="ECO:0007669"/>
    <property type="project" value="InterPro"/>
</dbReference>
<keyword evidence="7 9" id="KW-0472">Membrane</keyword>
<keyword evidence="4" id="KW-0677">Repeat</keyword>
<feature type="domain" description="CBS" evidence="11">
    <location>
        <begin position="208"/>
        <end position="268"/>
    </location>
</feature>
<proteinExistence type="inferred from homology"/>
<dbReference type="PROSITE" id="PS51371">
    <property type="entry name" value="CBS"/>
    <property type="match status" value="2"/>
</dbReference>
<evidence type="ECO:0000313" key="13">
    <source>
        <dbReference type="EMBL" id="KEZ86551.1"/>
    </source>
</evidence>
<dbReference type="Gene3D" id="3.30.465.10">
    <property type="match status" value="1"/>
</dbReference>
<dbReference type="PROSITE" id="PS51846">
    <property type="entry name" value="CNNM"/>
    <property type="match status" value="1"/>
</dbReference>
<dbReference type="Gene3D" id="3.10.580.10">
    <property type="entry name" value="CBS-domain"/>
    <property type="match status" value="1"/>
</dbReference>
<dbReference type="Pfam" id="PF03471">
    <property type="entry name" value="CorC_HlyC"/>
    <property type="match status" value="1"/>
</dbReference>
<evidence type="ECO:0000259" key="12">
    <source>
        <dbReference type="PROSITE" id="PS51846"/>
    </source>
</evidence>
<dbReference type="PANTHER" id="PTHR22777">
    <property type="entry name" value="HEMOLYSIN-RELATED"/>
    <property type="match status" value="1"/>
</dbReference>
<comment type="similarity">
    <text evidence="2">Belongs to the UPF0053 family.</text>
</comment>
<dbReference type="eggNOG" id="COG1253">
    <property type="taxonomic scope" value="Bacteria"/>
</dbReference>
<gene>
    <name evidence="13" type="ORF">IO99_09270</name>
</gene>
<evidence type="ECO:0000256" key="3">
    <source>
        <dbReference type="ARBA" id="ARBA00022692"/>
    </source>
</evidence>
<dbReference type="STRING" id="318464.IO99_09270"/>
<evidence type="ECO:0000256" key="8">
    <source>
        <dbReference type="PROSITE-ProRule" id="PRU00703"/>
    </source>
</evidence>
<evidence type="ECO:0000256" key="7">
    <source>
        <dbReference type="ARBA" id="ARBA00023136"/>
    </source>
</evidence>
<dbReference type="EMBL" id="JPMD01000021">
    <property type="protein sequence ID" value="KEZ86551.1"/>
    <property type="molecule type" value="Genomic_DNA"/>
</dbReference>
<protein>
    <submittedName>
        <fullName evidence="13">Hemolysin</fullName>
    </submittedName>
</protein>
<feature type="transmembrane region" description="Helical" evidence="10">
    <location>
        <begin position="61"/>
        <end position="85"/>
    </location>
</feature>
<evidence type="ECO:0000256" key="5">
    <source>
        <dbReference type="ARBA" id="ARBA00022989"/>
    </source>
</evidence>
<dbReference type="InterPro" id="IPR000644">
    <property type="entry name" value="CBS_dom"/>
</dbReference>
<dbReference type="SMART" id="SM00116">
    <property type="entry name" value="CBS"/>
    <property type="match status" value="2"/>
</dbReference>
<feature type="domain" description="CBS" evidence="11">
    <location>
        <begin position="271"/>
        <end position="328"/>
    </location>
</feature>
<dbReference type="Proteomes" id="UP000028542">
    <property type="component" value="Unassembled WGS sequence"/>
</dbReference>
<evidence type="ECO:0000256" key="10">
    <source>
        <dbReference type="SAM" id="Phobius"/>
    </source>
</evidence>
<dbReference type="InterPro" id="IPR002550">
    <property type="entry name" value="CNNM"/>
</dbReference>
<keyword evidence="14" id="KW-1185">Reference proteome</keyword>
<dbReference type="Pfam" id="PF01595">
    <property type="entry name" value="CNNM"/>
    <property type="match status" value="1"/>
</dbReference>
<keyword evidence="5 9" id="KW-1133">Transmembrane helix</keyword>
<comment type="subcellular location">
    <subcellularLocation>
        <location evidence="1">Membrane</location>
        <topology evidence="1">Multi-pass membrane protein</topology>
    </subcellularLocation>
</comment>
<dbReference type="CDD" id="cd04590">
    <property type="entry name" value="CBS_pair_CorC_HlyC_assoc"/>
    <property type="match status" value="1"/>
</dbReference>
<name>A0A084JC67_9CLOT</name>
<accession>A0A084JC67</accession>
<evidence type="ECO:0000256" key="9">
    <source>
        <dbReference type="PROSITE-ProRule" id="PRU01193"/>
    </source>
</evidence>
<dbReference type="FunFam" id="3.10.580.10:FF:000002">
    <property type="entry name" value="Magnesium/cobalt efflux protein CorC"/>
    <property type="match status" value="1"/>
</dbReference>